<organism evidence="3 4">
    <name type="scientific">Pseudonocardia alaniniphila</name>
    <dbReference type="NCBI Taxonomy" id="75291"/>
    <lineage>
        <taxon>Bacteria</taxon>
        <taxon>Bacillati</taxon>
        <taxon>Actinomycetota</taxon>
        <taxon>Actinomycetes</taxon>
        <taxon>Pseudonocardiales</taxon>
        <taxon>Pseudonocardiaceae</taxon>
        <taxon>Pseudonocardia</taxon>
    </lineage>
</organism>
<dbReference type="PANTHER" id="PTHR43377:SF1">
    <property type="entry name" value="BILIVERDIN REDUCTASE A"/>
    <property type="match status" value="1"/>
</dbReference>
<evidence type="ECO:0000259" key="1">
    <source>
        <dbReference type="Pfam" id="PF01408"/>
    </source>
</evidence>
<dbReference type="InterPro" id="IPR055170">
    <property type="entry name" value="GFO_IDH_MocA-like_dom"/>
</dbReference>
<dbReference type="InterPro" id="IPR051450">
    <property type="entry name" value="Gfo/Idh/MocA_Oxidoreductases"/>
</dbReference>
<keyword evidence="4" id="KW-1185">Reference proteome</keyword>
<dbReference type="Pfam" id="PF22725">
    <property type="entry name" value="GFO_IDH_MocA_C3"/>
    <property type="match status" value="1"/>
</dbReference>
<dbReference type="RefSeq" id="WP_241035508.1">
    <property type="nucleotide sequence ID" value="NZ_BAAAJF010000032.1"/>
</dbReference>
<name>A0ABS9TAA6_9PSEU</name>
<protein>
    <submittedName>
        <fullName evidence="3">Gfo/Idh/MocA family oxidoreductase</fullName>
    </submittedName>
</protein>
<feature type="domain" description="Gfo/Idh/MocA-like oxidoreductase N-terminal" evidence="1">
    <location>
        <begin position="8"/>
        <end position="125"/>
    </location>
</feature>
<dbReference type="SUPFAM" id="SSF51735">
    <property type="entry name" value="NAD(P)-binding Rossmann-fold domains"/>
    <property type="match status" value="1"/>
</dbReference>
<comment type="caution">
    <text evidence="3">The sequence shown here is derived from an EMBL/GenBank/DDBJ whole genome shotgun (WGS) entry which is preliminary data.</text>
</comment>
<dbReference type="SUPFAM" id="SSF55347">
    <property type="entry name" value="Glyceraldehyde-3-phosphate dehydrogenase-like, C-terminal domain"/>
    <property type="match status" value="1"/>
</dbReference>
<evidence type="ECO:0000259" key="2">
    <source>
        <dbReference type="Pfam" id="PF22725"/>
    </source>
</evidence>
<reference evidence="3 4" key="1">
    <citation type="submission" date="2022-03" db="EMBL/GenBank/DDBJ databases">
        <title>Pseudonocardia alaer sp. nov., a novel actinomycete isolated from reed forest soil.</title>
        <authorList>
            <person name="Wang L."/>
        </authorList>
    </citation>
    <scope>NUCLEOTIDE SEQUENCE [LARGE SCALE GENOMIC DNA]</scope>
    <source>
        <strain evidence="3 4">Y-16303</strain>
    </source>
</reference>
<dbReference type="PANTHER" id="PTHR43377">
    <property type="entry name" value="BILIVERDIN REDUCTASE A"/>
    <property type="match status" value="1"/>
</dbReference>
<dbReference type="Gene3D" id="3.30.360.10">
    <property type="entry name" value="Dihydrodipicolinate Reductase, domain 2"/>
    <property type="match status" value="1"/>
</dbReference>
<accession>A0ABS9TAA6</accession>
<gene>
    <name evidence="3" type="ORF">MMF94_07235</name>
</gene>
<dbReference type="InterPro" id="IPR036291">
    <property type="entry name" value="NAD(P)-bd_dom_sf"/>
</dbReference>
<proteinExistence type="predicted"/>
<dbReference type="Gene3D" id="3.40.50.720">
    <property type="entry name" value="NAD(P)-binding Rossmann-like Domain"/>
    <property type="match status" value="1"/>
</dbReference>
<dbReference type="EMBL" id="JAKXMK010000006">
    <property type="protein sequence ID" value="MCH6165470.1"/>
    <property type="molecule type" value="Genomic_DNA"/>
</dbReference>
<dbReference type="Proteomes" id="UP001299970">
    <property type="component" value="Unassembled WGS sequence"/>
</dbReference>
<dbReference type="Pfam" id="PF01408">
    <property type="entry name" value="GFO_IDH_MocA"/>
    <property type="match status" value="1"/>
</dbReference>
<dbReference type="InterPro" id="IPR000683">
    <property type="entry name" value="Gfo/Idh/MocA-like_OxRdtase_N"/>
</dbReference>
<feature type="domain" description="GFO/IDH/MocA-like oxidoreductase" evidence="2">
    <location>
        <begin position="166"/>
        <end position="253"/>
    </location>
</feature>
<evidence type="ECO:0000313" key="4">
    <source>
        <dbReference type="Proteomes" id="UP001299970"/>
    </source>
</evidence>
<evidence type="ECO:0000313" key="3">
    <source>
        <dbReference type="EMBL" id="MCH6165470.1"/>
    </source>
</evidence>
<sequence length="343" mass="37543">MPPSSQPLRVAVVGASHWHLDLYLPTLLELPDVELAGVSDRDEKVAKGLGERLDCPWSVSDEQLYDDVRPDFVLALGSHAEMVGEAEHLLDRGIPFAMEKPCGTDAEQVRRLASRAEAQGAFAAVPFVWRQSELLGVMRERFTDDEIDYLSFRWIAGTPQRYLDSGCGWMLDPARSGGGCTINLSVHMFDLARVLFGPEVDVAGAVMSNAAHGLPIEDHSLVSLRSGVRTFHVETGYLLPGPHSTFDMRFSIVARDHYLIATGPDDVEVIRADGAREHVRAHTTNVPHYPVFVRDVLRRVREGERPLASLTDMAAVMDLVQDAYALAGPLPAGIGNSAEEGSP</sequence>